<dbReference type="AlphaFoldDB" id="A0A3B1BN92"/>
<dbReference type="GO" id="GO:0035438">
    <property type="term" value="F:cyclic-di-GMP binding"/>
    <property type="evidence" value="ECO:0007669"/>
    <property type="project" value="InterPro"/>
</dbReference>
<accession>A0A3B1BN92</accession>
<evidence type="ECO:0000259" key="1">
    <source>
        <dbReference type="Pfam" id="PF07238"/>
    </source>
</evidence>
<feature type="domain" description="PilZ" evidence="1">
    <location>
        <begin position="6"/>
        <end position="109"/>
    </location>
</feature>
<dbReference type="EMBL" id="UOGC01000021">
    <property type="protein sequence ID" value="VAX16021.1"/>
    <property type="molecule type" value="Genomic_DNA"/>
</dbReference>
<proteinExistence type="predicted"/>
<dbReference type="Gene3D" id="2.40.10.220">
    <property type="entry name" value="predicted glycosyltransferase like domains"/>
    <property type="match status" value="1"/>
</dbReference>
<gene>
    <name evidence="2" type="ORF">MNBD_NITROSPINAE01-1353</name>
</gene>
<evidence type="ECO:0000313" key="2">
    <source>
        <dbReference type="EMBL" id="VAX16021.1"/>
    </source>
</evidence>
<dbReference type="Pfam" id="PF07238">
    <property type="entry name" value="PilZ"/>
    <property type="match status" value="1"/>
</dbReference>
<reference evidence="2" key="1">
    <citation type="submission" date="2018-06" db="EMBL/GenBank/DDBJ databases">
        <authorList>
            <person name="Zhirakovskaya E."/>
        </authorList>
    </citation>
    <scope>NUCLEOTIDE SEQUENCE</scope>
</reference>
<dbReference type="InterPro" id="IPR009875">
    <property type="entry name" value="PilZ_domain"/>
</dbReference>
<protein>
    <recommendedName>
        <fullName evidence="1">PilZ domain-containing protein</fullName>
    </recommendedName>
</protein>
<dbReference type="SUPFAM" id="SSF141371">
    <property type="entry name" value="PilZ domain-like"/>
    <property type="match status" value="1"/>
</dbReference>
<organism evidence="2">
    <name type="scientific">hydrothermal vent metagenome</name>
    <dbReference type="NCBI Taxonomy" id="652676"/>
    <lineage>
        <taxon>unclassified sequences</taxon>
        <taxon>metagenomes</taxon>
        <taxon>ecological metagenomes</taxon>
    </lineage>
</organism>
<name>A0A3B1BN92_9ZZZZ</name>
<sequence>MPSHTEKRKHPRIAKSFFVSIKKYGGAKTLKLAYTGIITNLSEGGMFLEMKDDSLAIGSKVNLSVCFDKDIVKISSQVLRLENLKKGRTGVGLKFIDLPDTGRKSIQRLQ</sequence>